<evidence type="ECO:0000256" key="1">
    <source>
        <dbReference type="ARBA" id="ARBA00000085"/>
    </source>
</evidence>
<dbReference type="InterPro" id="IPR036890">
    <property type="entry name" value="HATPase_C_sf"/>
</dbReference>
<evidence type="ECO:0000256" key="6">
    <source>
        <dbReference type="ARBA" id="ARBA00022679"/>
    </source>
</evidence>
<evidence type="ECO:0000313" key="19">
    <source>
        <dbReference type="Proteomes" id="UP000284531"/>
    </source>
</evidence>
<feature type="transmembrane region" description="Helical" evidence="13">
    <location>
        <begin position="24"/>
        <end position="44"/>
    </location>
</feature>
<dbReference type="CDD" id="cd00130">
    <property type="entry name" value="PAS"/>
    <property type="match status" value="3"/>
</dbReference>
<feature type="domain" description="HAMP" evidence="17">
    <location>
        <begin position="561"/>
        <end position="613"/>
    </location>
</feature>
<dbReference type="SMART" id="SM00388">
    <property type="entry name" value="HisKA"/>
    <property type="match status" value="1"/>
</dbReference>
<evidence type="ECO:0000256" key="8">
    <source>
        <dbReference type="ARBA" id="ARBA00022741"/>
    </source>
</evidence>
<dbReference type="InterPro" id="IPR000014">
    <property type="entry name" value="PAS"/>
</dbReference>
<evidence type="ECO:0000256" key="11">
    <source>
        <dbReference type="ARBA" id="ARBA00022989"/>
    </source>
</evidence>
<feature type="domain" description="PAS" evidence="15">
    <location>
        <begin position="756"/>
        <end position="801"/>
    </location>
</feature>
<dbReference type="SUPFAM" id="SSF103190">
    <property type="entry name" value="Sensory domain-like"/>
    <property type="match status" value="1"/>
</dbReference>
<dbReference type="Pfam" id="PF13426">
    <property type="entry name" value="PAS_9"/>
    <property type="match status" value="2"/>
</dbReference>
<dbReference type="SUPFAM" id="SSF55785">
    <property type="entry name" value="PYP-like sensor domain (PAS domain)"/>
    <property type="match status" value="3"/>
</dbReference>
<evidence type="ECO:0000256" key="2">
    <source>
        <dbReference type="ARBA" id="ARBA00004651"/>
    </source>
</evidence>
<dbReference type="RefSeq" id="WP_120239262.1">
    <property type="nucleotide sequence ID" value="NZ_RAPQ01000008.1"/>
</dbReference>
<dbReference type="Pfam" id="PF00672">
    <property type="entry name" value="HAMP"/>
    <property type="match status" value="1"/>
</dbReference>
<dbReference type="Gene3D" id="3.30.450.20">
    <property type="entry name" value="PAS domain"/>
    <property type="match status" value="4"/>
</dbReference>
<accession>A0A419XA90</accession>
<dbReference type="PROSITE" id="PS50112">
    <property type="entry name" value="PAS"/>
    <property type="match status" value="3"/>
</dbReference>
<dbReference type="PANTHER" id="PTHR43047">
    <property type="entry name" value="TWO-COMPONENT HISTIDINE PROTEIN KINASE"/>
    <property type="match status" value="1"/>
</dbReference>
<dbReference type="Proteomes" id="UP000284531">
    <property type="component" value="Unassembled WGS sequence"/>
</dbReference>
<dbReference type="InterPro" id="IPR029151">
    <property type="entry name" value="Sensor-like_sf"/>
</dbReference>
<dbReference type="GO" id="GO:0000155">
    <property type="term" value="F:phosphorelay sensor kinase activity"/>
    <property type="evidence" value="ECO:0007669"/>
    <property type="project" value="InterPro"/>
</dbReference>
<dbReference type="PROSITE" id="PS50885">
    <property type="entry name" value="HAMP"/>
    <property type="match status" value="1"/>
</dbReference>
<dbReference type="Pfam" id="PF00512">
    <property type="entry name" value="HisKA"/>
    <property type="match status" value="1"/>
</dbReference>
<dbReference type="SUPFAM" id="SSF158472">
    <property type="entry name" value="HAMP domain-like"/>
    <property type="match status" value="1"/>
</dbReference>
<dbReference type="Gene3D" id="6.10.340.10">
    <property type="match status" value="1"/>
</dbReference>
<dbReference type="GO" id="GO:0005524">
    <property type="term" value="F:ATP binding"/>
    <property type="evidence" value="ECO:0007669"/>
    <property type="project" value="UniProtKB-KW"/>
</dbReference>
<dbReference type="Gene3D" id="3.30.565.10">
    <property type="entry name" value="Histidine kinase-like ATPase, C-terminal domain"/>
    <property type="match status" value="1"/>
</dbReference>
<feature type="domain" description="PAS" evidence="15">
    <location>
        <begin position="632"/>
        <end position="703"/>
    </location>
</feature>
<keyword evidence="12" id="KW-0902">Two-component regulatory system</keyword>
<gene>
    <name evidence="18" type="ORF">BXY64_1515</name>
</gene>
<organism evidence="18 19">
    <name type="scientific">Marinifilum flexuosum</name>
    <dbReference type="NCBI Taxonomy" id="1117708"/>
    <lineage>
        <taxon>Bacteria</taxon>
        <taxon>Pseudomonadati</taxon>
        <taxon>Bacteroidota</taxon>
        <taxon>Bacteroidia</taxon>
        <taxon>Marinilabiliales</taxon>
        <taxon>Marinifilaceae</taxon>
    </lineage>
</organism>
<keyword evidence="8" id="KW-0547">Nucleotide-binding</keyword>
<keyword evidence="6" id="KW-0808">Transferase</keyword>
<dbReference type="CDD" id="cd06225">
    <property type="entry name" value="HAMP"/>
    <property type="match status" value="1"/>
</dbReference>
<evidence type="ECO:0000256" key="13">
    <source>
        <dbReference type="SAM" id="Phobius"/>
    </source>
</evidence>
<dbReference type="CDD" id="cd00082">
    <property type="entry name" value="HisKA"/>
    <property type="match status" value="1"/>
</dbReference>
<feature type="transmembrane region" description="Helical" evidence="13">
    <location>
        <begin position="541"/>
        <end position="563"/>
    </location>
</feature>
<dbReference type="InterPro" id="IPR035965">
    <property type="entry name" value="PAS-like_dom_sf"/>
</dbReference>
<name>A0A419XA90_9BACT</name>
<comment type="subcellular location">
    <subcellularLocation>
        <location evidence="2">Cell membrane</location>
        <topology evidence="2">Multi-pass membrane protein</topology>
    </subcellularLocation>
</comment>
<keyword evidence="10" id="KW-0067">ATP-binding</keyword>
<dbReference type="SMART" id="SM00387">
    <property type="entry name" value="HATPase_c"/>
    <property type="match status" value="1"/>
</dbReference>
<reference evidence="18 19" key="1">
    <citation type="submission" date="2018-09" db="EMBL/GenBank/DDBJ databases">
        <title>Genomic Encyclopedia of Archaeal and Bacterial Type Strains, Phase II (KMG-II): from individual species to whole genera.</title>
        <authorList>
            <person name="Goeker M."/>
        </authorList>
    </citation>
    <scope>NUCLEOTIDE SEQUENCE [LARGE SCALE GENOMIC DNA]</scope>
    <source>
        <strain evidence="18 19">DSM 21950</strain>
    </source>
</reference>
<feature type="domain" description="Histidine kinase" evidence="14">
    <location>
        <begin position="1042"/>
        <end position="1264"/>
    </location>
</feature>
<evidence type="ECO:0000256" key="12">
    <source>
        <dbReference type="ARBA" id="ARBA00023012"/>
    </source>
</evidence>
<dbReference type="CDD" id="cd16922">
    <property type="entry name" value="HATPase_EvgS-ArcB-TorS-like"/>
    <property type="match status" value="1"/>
</dbReference>
<keyword evidence="19" id="KW-1185">Reference proteome</keyword>
<dbReference type="InterPro" id="IPR013656">
    <property type="entry name" value="PAS_4"/>
</dbReference>
<keyword evidence="13" id="KW-0472">Membrane</keyword>
<dbReference type="PRINTS" id="PR00344">
    <property type="entry name" value="BCTRLSENSOR"/>
</dbReference>
<dbReference type="InterPro" id="IPR004358">
    <property type="entry name" value="Sig_transdc_His_kin-like_C"/>
</dbReference>
<keyword evidence="5" id="KW-0597">Phosphoprotein</keyword>
<evidence type="ECO:0000256" key="5">
    <source>
        <dbReference type="ARBA" id="ARBA00022553"/>
    </source>
</evidence>
<dbReference type="InterPro" id="IPR005467">
    <property type="entry name" value="His_kinase_dom"/>
</dbReference>
<dbReference type="SMART" id="SM00091">
    <property type="entry name" value="PAS"/>
    <property type="match status" value="3"/>
</dbReference>
<evidence type="ECO:0000256" key="10">
    <source>
        <dbReference type="ARBA" id="ARBA00022840"/>
    </source>
</evidence>
<evidence type="ECO:0000259" key="14">
    <source>
        <dbReference type="PROSITE" id="PS50109"/>
    </source>
</evidence>
<dbReference type="InterPro" id="IPR003660">
    <property type="entry name" value="HAMP_dom"/>
</dbReference>
<dbReference type="OrthoDB" id="1108921at2"/>
<keyword evidence="7 13" id="KW-0812">Transmembrane</keyword>
<dbReference type="PROSITE" id="PS50113">
    <property type="entry name" value="PAC"/>
    <property type="match status" value="2"/>
</dbReference>
<comment type="catalytic activity">
    <reaction evidence="1">
        <text>ATP + protein L-histidine = ADP + protein N-phospho-L-histidine.</text>
        <dbReference type="EC" id="2.7.13.3"/>
    </reaction>
</comment>
<feature type="domain" description="PAC" evidence="16">
    <location>
        <begin position="843"/>
        <end position="896"/>
    </location>
</feature>
<keyword evidence="11 13" id="KW-1133">Transmembrane helix</keyword>
<dbReference type="SUPFAM" id="SSF47384">
    <property type="entry name" value="Homodimeric domain of signal transducing histidine kinase"/>
    <property type="match status" value="1"/>
</dbReference>
<dbReference type="InterPro" id="IPR000700">
    <property type="entry name" value="PAS-assoc_C"/>
</dbReference>
<comment type="caution">
    <text evidence="18">The sequence shown here is derived from an EMBL/GenBank/DDBJ whole genome shotgun (WGS) entry which is preliminary data.</text>
</comment>
<evidence type="ECO:0000259" key="17">
    <source>
        <dbReference type="PROSITE" id="PS50885"/>
    </source>
</evidence>
<dbReference type="SUPFAM" id="SSF55874">
    <property type="entry name" value="ATPase domain of HSP90 chaperone/DNA topoisomerase II/histidine kinase"/>
    <property type="match status" value="1"/>
</dbReference>
<dbReference type="InterPro" id="IPR003661">
    <property type="entry name" value="HisK_dim/P_dom"/>
</dbReference>
<dbReference type="InterPro" id="IPR003594">
    <property type="entry name" value="HATPase_dom"/>
</dbReference>
<dbReference type="NCBIfam" id="TIGR00229">
    <property type="entry name" value="sensory_box"/>
    <property type="match status" value="2"/>
</dbReference>
<evidence type="ECO:0000256" key="4">
    <source>
        <dbReference type="ARBA" id="ARBA00022475"/>
    </source>
</evidence>
<keyword evidence="9" id="KW-0418">Kinase</keyword>
<proteinExistence type="predicted"/>
<feature type="domain" description="PAS" evidence="15">
    <location>
        <begin position="897"/>
        <end position="938"/>
    </location>
</feature>
<dbReference type="SMART" id="SM00304">
    <property type="entry name" value="HAMP"/>
    <property type="match status" value="1"/>
</dbReference>
<dbReference type="Gene3D" id="1.10.287.130">
    <property type="match status" value="1"/>
</dbReference>
<evidence type="ECO:0000259" key="16">
    <source>
        <dbReference type="PROSITE" id="PS50113"/>
    </source>
</evidence>
<evidence type="ECO:0000256" key="3">
    <source>
        <dbReference type="ARBA" id="ARBA00012438"/>
    </source>
</evidence>
<dbReference type="GO" id="GO:0005886">
    <property type="term" value="C:plasma membrane"/>
    <property type="evidence" value="ECO:0007669"/>
    <property type="project" value="UniProtKB-SubCell"/>
</dbReference>
<dbReference type="AlphaFoldDB" id="A0A419XA90"/>
<keyword evidence="4" id="KW-1003">Cell membrane</keyword>
<evidence type="ECO:0000313" key="18">
    <source>
        <dbReference type="EMBL" id="RKE04490.1"/>
    </source>
</evidence>
<dbReference type="PROSITE" id="PS50109">
    <property type="entry name" value="HIS_KIN"/>
    <property type="match status" value="1"/>
</dbReference>
<evidence type="ECO:0000256" key="9">
    <source>
        <dbReference type="ARBA" id="ARBA00022777"/>
    </source>
</evidence>
<sequence>MLIRSPLLSRILHWINSLPIKSKLILLLTAINLFAILAITFITLNGADSLKNSLLSNLENTFQQNKRSYQELSHKAIQNHINELDLEYQKYIEHYGNNIANEIAQFLYQRDDDLLLLANLPLSNKNFENFLNQRTSHIRIQGEYFYDEIFHKWKIKSTPPQKSDTIPIPLEQNEHFFNYNPPYSINTREIPIYREISFFDLSGQEKIKFGDISNSLNNIRYKKNTYIQSENYFSEIQNLKKGEIYISQLIGAYVGSRIRGIYNKENAKKAGANFNPEKSAFAGIENPKGKRFEGIIRLVTPYYQNNIKIGYISIALNHRHIQEFTDYTSPIMGEKRDIPNSETANYCYIWSNDGLIVSHPKNYYIMGYDPQTGKRVAPWMDHELYEKWKASKITDAYTFLKSIPKWQNPKQLKKPSKKQQLDSAQMGLDMRYSNEPMWTGYGLFQITKNGGSGSYQYYWDKKWKLTAVSPIPYYTGRYAKSKRGFGIVCLGADVKEFHKAAIATEQKTGEIIAKGNESMNQSLDQSRNYILNFAVSTKKNFGLIAAIVFILVILVSIGISVYLSSKLENLIIGTKEFGKENFSYRIPHKSRDEIGILEAAFNLMADKLQAIYNKQKQTQKNLIEQNAKLEYTSYFLNQLKEHSPDAILVHCPNGEIQSINKTCEDLLGYSREEILEVNIQTLSTPPYSQEEALEKIKTALNRGGNEFEWCLQSKSGKKIPSIVRMRKIVVENEDYVLSFITDIRKRKKAETELAKAHRQLTDIIEFLPDATFVIDKEKKVIAWNRALEDMTFISKSDMLGKGNYEYSIPFYGTRRPILIDLIGNDDSALKDKYNNVSEKGQYIMGEVYVPSLYGGKGATVRVTASPLINEKGKMYGAIESVRDISHLKEAEENLKKSEEKFRTIFDQGVLGIFQTTLDGKFININRALAKMIGYDHPEEVLSSANKKTHEIYLYPERRKLIIDKLMKVGKLTTYSEKLRRKTGEIWTGNINARLVRDSFQNPLYIEGFIEDVTALKEYEEQLIKAKHKAEESDRLKSAFLANMSHEIRTPLNGILGFSSLLTSDNLKPEKKDKFINIINQNSNQLVRIINDILDFSKIEIGQLVINKTKFNVADLLNEIYTASLEQLNEKTKSHLQLILDLKPELSEIQINSDRVRIKQILSNIVENAIKFTLEGSISFGFDIKENIGIQFFVQDTGIGIPPDMSKEIFGRFRQVEEDHTRNYGGTGLGLSISKELSKLLGGKIWFESIRNEGTIFYVLIPNQIK</sequence>
<dbReference type="InterPro" id="IPR036097">
    <property type="entry name" value="HisK_dim/P_sf"/>
</dbReference>
<evidence type="ECO:0000256" key="7">
    <source>
        <dbReference type="ARBA" id="ARBA00022692"/>
    </source>
</evidence>
<dbReference type="Pfam" id="PF08448">
    <property type="entry name" value="PAS_4"/>
    <property type="match status" value="1"/>
</dbReference>
<dbReference type="Pfam" id="PF02518">
    <property type="entry name" value="HATPase_c"/>
    <property type="match status" value="1"/>
</dbReference>
<feature type="domain" description="PAC" evidence="16">
    <location>
        <begin position="972"/>
        <end position="1024"/>
    </location>
</feature>
<dbReference type="EC" id="2.7.13.3" evidence="3"/>
<dbReference type="FunFam" id="1.10.287.130:FF:000002">
    <property type="entry name" value="Two-component osmosensing histidine kinase"/>
    <property type="match status" value="1"/>
</dbReference>
<evidence type="ECO:0000259" key="15">
    <source>
        <dbReference type="PROSITE" id="PS50112"/>
    </source>
</evidence>
<dbReference type="EMBL" id="RAPQ01000008">
    <property type="protein sequence ID" value="RKE04490.1"/>
    <property type="molecule type" value="Genomic_DNA"/>
</dbReference>
<protein>
    <recommendedName>
        <fullName evidence="3">histidine kinase</fullName>
        <ecNumber evidence="3">2.7.13.3</ecNumber>
    </recommendedName>
</protein>